<evidence type="ECO:0000313" key="3">
    <source>
        <dbReference type="EMBL" id="POP42322.1"/>
    </source>
</evidence>
<name>A0A2P5GVC7_9ENTR</name>
<evidence type="ECO:0008006" key="7">
    <source>
        <dbReference type="Google" id="ProtNLM"/>
    </source>
</evidence>
<dbReference type="EMBL" id="PQGE01000020">
    <property type="protein sequence ID" value="POP42322.1"/>
    <property type="molecule type" value="Genomic_DNA"/>
</dbReference>
<feature type="transmembrane region" description="Helical" evidence="2">
    <location>
        <begin position="271"/>
        <end position="289"/>
    </location>
</feature>
<feature type="transmembrane region" description="Helical" evidence="2">
    <location>
        <begin position="240"/>
        <end position="259"/>
    </location>
</feature>
<protein>
    <recommendedName>
        <fullName evidence="7">Phage tail tape measure protein</fullName>
    </recommendedName>
</protein>
<evidence type="ECO:0000313" key="5">
    <source>
        <dbReference type="Proteomes" id="UP000237073"/>
    </source>
</evidence>
<accession>A0A2P5GVC7</accession>
<dbReference type="AlphaFoldDB" id="A0A2P5GVC7"/>
<dbReference type="OrthoDB" id="6522346at2"/>
<evidence type="ECO:0000313" key="4">
    <source>
        <dbReference type="EMBL" id="POP50511.1"/>
    </source>
</evidence>
<feature type="compositionally biased region" description="Polar residues" evidence="1">
    <location>
        <begin position="471"/>
        <end position="482"/>
    </location>
</feature>
<feature type="region of interest" description="Disordered" evidence="1">
    <location>
        <begin position="459"/>
        <end position="482"/>
    </location>
</feature>
<reference evidence="5 6" key="1">
    <citation type="submission" date="2018-01" db="EMBL/GenBank/DDBJ databases">
        <title>Superficieibacter electus gen. nov., sp. nov., an extended-spectrum beta-lactamase possessing member of the Enterobacteriaceae family, isolated from intensive care unit surfaces.</title>
        <authorList>
            <person name="Potter R.F."/>
            <person name="D'Souza A.W."/>
        </authorList>
    </citation>
    <scope>NUCLEOTIDE SEQUENCE [LARGE SCALE GENOMIC DNA]</scope>
    <source>
        <strain evidence="4 6">BP-1</strain>
        <strain evidence="3 5">BP-2</strain>
    </source>
</reference>
<keyword evidence="5" id="KW-1185">Reference proteome</keyword>
<gene>
    <name evidence="4" type="ORF">CHU32_03550</name>
    <name evidence="3" type="ORF">CHU33_19835</name>
</gene>
<dbReference type="EMBL" id="PQGD01000002">
    <property type="protein sequence ID" value="POP50511.1"/>
    <property type="molecule type" value="Genomic_DNA"/>
</dbReference>
<evidence type="ECO:0000256" key="2">
    <source>
        <dbReference type="SAM" id="Phobius"/>
    </source>
</evidence>
<dbReference type="RefSeq" id="WP_103677792.1">
    <property type="nucleotide sequence ID" value="NZ_PQGD01000002.1"/>
</dbReference>
<dbReference type="Proteomes" id="UP000247005">
    <property type="component" value="Unassembled WGS sequence"/>
</dbReference>
<evidence type="ECO:0000256" key="1">
    <source>
        <dbReference type="SAM" id="MobiDB-lite"/>
    </source>
</evidence>
<dbReference type="Proteomes" id="UP000237073">
    <property type="component" value="Unassembled WGS sequence"/>
</dbReference>
<organism evidence="4 6">
    <name type="scientific">Superficieibacter electus</name>
    <dbReference type="NCBI Taxonomy" id="2022662"/>
    <lineage>
        <taxon>Bacteria</taxon>
        <taxon>Pseudomonadati</taxon>
        <taxon>Pseudomonadota</taxon>
        <taxon>Gammaproteobacteria</taxon>
        <taxon>Enterobacterales</taxon>
        <taxon>Enterobacteriaceae</taxon>
        <taxon>Superficieibacter</taxon>
    </lineage>
</organism>
<keyword evidence="2" id="KW-1133">Transmembrane helix</keyword>
<sequence length="580" mass="62154">MSVLDTFLILFESDASDVKKGAEEANKSAEALDSTLDKIGASTDGLTESMAEFSKVALGSLAAFLSIGGAIGGAIEKADEIDALARSAASLNMPIEDIDAWGQAAERAGGEAEGMRDSLTDMAEKMGEAMSDAESGAAQAFQRLGISLKNTDGSVKNAAQGMLDLADSISTLSREQAIFRIKELGVTDNRTVDMILKGRKAIEDMIKTQKEFGVVTKQDAEVAQKFKFELDSTKSMFNSLATQASVSIMPALTGFLKLVEKTVEFFYQHKDAVRIFFITGATAIAMYYTPAMWAAATATLAATWPIILIAAAVAAFALILDDFNNYLEGNNSIIGELSKEYPKLADALKFVGAWCKIVWDLCALLVEALWDLFTNPQAAIDNMKKNLSELWVWFDKFFGISKLTQQFVDGFESMKKQVIGIWDEVVAYIMKAWNKITGILPEKVKVMLGMDMDSGGVGTSAPAEAGGAVEQKNSGTPAVASGTSASAQTFGIASSDELRDLQSRAQREITAASQSPLASQTTNSIVNQPQQLNKTTQFSIDKIEVITQATDAAGIASDIGDGLSAHFDRTASEFDDAIWG</sequence>
<keyword evidence="2" id="KW-0472">Membrane</keyword>
<comment type="caution">
    <text evidence="4">The sequence shown here is derived from an EMBL/GenBank/DDBJ whole genome shotgun (WGS) entry which is preliminary data.</text>
</comment>
<proteinExistence type="predicted"/>
<feature type="transmembrane region" description="Helical" evidence="2">
    <location>
        <begin position="301"/>
        <end position="320"/>
    </location>
</feature>
<evidence type="ECO:0000313" key="6">
    <source>
        <dbReference type="Proteomes" id="UP000247005"/>
    </source>
</evidence>
<keyword evidence="2" id="KW-0812">Transmembrane</keyword>